<keyword evidence="6" id="KW-0520">NAD</keyword>
<dbReference type="GO" id="GO:0008270">
    <property type="term" value="F:zinc ion binding"/>
    <property type="evidence" value="ECO:0007669"/>
    <property type="project" value="InterPro"/>
</dbReference>
<dbReference type="GO" id="GO:0046294">
    <property type="term" value="P:formaldehyde catabolic process"/>
    <property type="evidence" value="ECO:0007669"/>
    <property type="project" value="TreeGrafter"/>
</dbReference>
<dbReference type="GO" id="GO:0005829">
    <property type="term" value="C:cytosol"/>
    <property type="evidence" value="ECO:0007669"/>
    <property type="project" value="TreeGrafter"/>
</dbReference>
<dbReference type="GO" id="GO:0051903">
    <property type="term" value="F:S-(hydroxymethyl)glutathione dehydrogenase [NAD(P)+] activity"/>
    <property type="evidence" value="ECO:0007669"/>
    <property type="project" value="TreeGrafter"/>
</dbReference>
<dbReference type="InterPro" id="IPR036291">
    <property type="entry name" value="NAD(P)-bd_dom_sf"/>
</dbReference>
<keyword evidence="4 7" id="KW-0862">Zinc</keyword>
<evidence type="ECO:0000259" key="8">
    <source>
        <dbReference type="SMART" id="SM00829"/>
    </source>
</evidence>
<dbReference type="InterPro" id="IPR013154">
    <property type="entry name" value="ADH-like_N"/>
</dbReference>
<dbReference type="EMBL" id="JANYMP010000014">
    <property type="protein sequence ID" value="MCS7480573.1"/>
    <property type="molecule type" value="Genomic_DNA"/>
</dbReference>
<name>A0A9X2VPR2_9PSEU</name>
<dbReference type="PROSITE" id="PS00059">
    <property type="entry name" value="ADH_ZINC"/>
    <property type="match status" value="1"/>
</dbReference>
<evidence type="ECO:0000256" key="6">
    <source>
        <dbReference type="ARBA" id="ARBA00023027"/>
    </source>
</evidence>
<dbReference type="Pfam" id="PF00107">
    <property type="entry name" value="ADH_zinc_N"/>
    <property type="match status" value="1"/>
</dbReference>
<protein>
    <submittedName>
        <fullName evidence="9">Zn-dependent alcohol dehydrogenase</fullName>
    </submittedName>
</protein>
<dbReference type="InterPro" id="IPR013149">
    <property type="entry name" value="ADH-like_C"/>
</dbReference>
<proteinExistence type="inferred from homology"/>
<organism evidence="9 10">
    <name type="scientific">Umezawaea endophytica</name>
    <dbReference type="NCBI Taxonomy" id="1654476"/>
    <lineage>
        <taxon>Bacteria</taxon>
        <taxon>Bacillati</taxon>
        <taxon>Actinomycetota</taxon>
        <taxon>Actinomycetes</taxon>
        <taxon>Pseudonocardiales</taxon>
        <taxon>Pseudonocardiaceae</taxon>
        <taxon>Umezawaea</taxon>
    </lineage>
</organism>
<dbReference type="SUPFAM" id="SSF51735">
    <property type="entry name" value="NAD(P)-binding Rossmann-fold domains"/>
    <property type="match status" value="1"/>
</dbReference>
<dbReference type="PANTHER" id="PTHR43880:SF12">
    <property type="entry name" value="ALCOHOL DEHYDROGENASE CLASS-3"/>
    <property type="match status" value="1"/>
</dbReference>
<comment type="cofactor">
    <cofactor evidence="1 7">
        <name>Zn(2+)</name>
        <dbReference type="ChEBI" id="CHEBI:29105"/>
    </cofactor>
</comment>
<dbReference type="SMART" id="SM00829">
    <property type="entry name" value="PKS_ER"/>
    <property type="match status" value="1"/>
</dbReference>
<dbReference type="Proteomes" id="UP001141259">
    <property type="component" value="Unassembled WGS sequence"/>
</dbReference>
<evidence type="ECO:0000256" key="5">
    <source>
        <dbReference type="ARBA" id="ARBA00023002"/>
    </source>
</evidence>
<keyword evidence="5" id="KW-0560">Oxidoreductase</keyword>
<dbReference type="Pfam" id="PF08240">
    <property type="entry name" value="ADH_N"/>
    <property type="match status" value="1"/>
</dbReference>
<dbReference type="AlphaFoldDB" id="A0A9X2VPR2"/>
<evidence type="ECO:0000256" key="7">
    <source>
        <dbReference type="RuleBase" id="RU361277"/>
    </source>
</evidence>
<accession>A0A9X2VPR2</accession>
<evidence type="ECO:0000256" key="2">
    <source>
        <dbReference type="ARBA" id="ARBA00008072"/>
    </source>
</evidence>
<evidence type="ECO:0000256" key="3">
    <source>
        <dbReference type="ARBA" id="ARBA00022723"/>
    </source>
</evidence>
<evidence type="ECO:0000256" key="4">
    <source>
        <dbReference type="ARBA" id="ARBA00022833"/>
    </source>
</evidence>
<dbReference type="FunFam" id="3.40.50.720:FF:000003">
    <property type="entry name" value="S-(hydroxymethyl)glutathione dehydrogenase"/>
    <property type="match status" value="1"/>
</dbReference>
<dbReference type="RefSeq" id="WP_259626066.1">
    <property type="nucleotide sequence ID" value="NZ_JANYMP010000014.1"/>
</dbReference>
<comment type="caution">
    <text evidence="9">The sequence shown here is derived from an EMBL/GenBank/DDBJ whole genome shotgun (WGS) entry which is preliminary data.</text>
</comment>
<dbReference type="SUPFAM" id="SSF50129">
    <property type="entry name" value="GroES-like"/>
    <property type="match status" value="2"/>
</dbReference>
<keyword evidence="10" id="KW-1185">Reference proteome</keyword>
<evidence type="ECO:0000313" key="9">
    <source>
        <dbReference type="EMBL" id="MCS7480573.1"/>
    </source>
</evidence>
<gene>
    <name evidence="9" type="ORF">NZH93_27280</name>
</gene>
<dbReference type="InterPro" id="IPR020843">
    <property type="entry name" value="ER"/>
</dbReference>
<dbReference type="InterPro" id="IPR011032">
    <property type="entry name" value="GroES-like_sf"/>
</dbReference>
<comment type="similarity">
    <text evidence="2 7">Belongs to the zinc-containing alcohol dehydrogenase family.</text>
</comment>
<dbReference type="InterPro" id="IPR002328">
    <property type="entry name" value="ADH_Zn_CS"/>
</dbReference>
<evidence type="ECO:0000313" key="10">
    <source>
        <dbReference type="Proteomes" id="UP001141259"/>
    </source>
</evidence>
<feature type="domain" description="Enoyl reductase (ER)" evidence="8">
    <location>
        <begin position="10"/>
        <end position="358"/>
    </location>
</feature>
<keyword evidence="3 7" id="KW-0479">Metal-binding</keyword>
<evidence type="ECO:0000256" key="1">
    <source>
        <dbReference type="ARBA" id="ARBA00001947"/>
    </source>
</evidence>
<dbReference type="PANTHER" id="PTHR43880">
    <property type="entry name" value="ALCOHOL DEHYDROGENASE"/>
    <property type="match status" value="1"/>
</dbReference>
<reference evidence="9" key="1">
    <citation type="submission" date="2022-08" db="EMBL/GenBank/DDBJ databases">
        <authorList>
            <person name="Tistechok S."/>
            <person name="Samborskyy M."/>
            <person name="Roman I."/>
        </authorList>
    </citation>
    <scope>NUCLEOTIDE SEQUENCE</scope>
    <source>
        <strain evidence="9">DSM 103496</strain>
    </source>
</reference>
<sequence>MKAAVLNQIGDDKLELRDDVTTTAPGPDEVRIKVKACGICHSDLSAMNGTLPALAPGVVGHEGAGEIVEVGSAVTSLAVGDHVVVTFVPPCGTCRNCVSGETHLCIVHAMAAFTSPRFLVGGAPAFGYAGLGTFAEELVVPAAGAIKIDHDVPFEIAALIACGVITGVGAVLNTAKVEPGSDVVVIGCGGVGVSVIQGARLAGAARIIAVDPVVEKHEVAKHFGATHATTPEGLAELNQSLAGGMGFDYGFDVVGLPATIRSAWDITRRGGHVVIVGAGRADAMVEFSAQELFLHDKTLHGSFYGTANVRRDVPRLVALWRAGRLDMESMISKRIRLDDVNEGLQVLRGGGASVRQVIIFD</sequence>
<dbReference type="CDD" id="cd08279">
    <property type="entry name" value="Zn_ADH_class_III"/>
    <property type="match status" value="1"/>
</dbReference>
<dbReference type="Gene3D" id="3.40.50.720">
    <property type="entry name" value="NAD(P)-binding Rossmann-like Domain"/>
    <property type="match status" value="1"/>
</dbReference>
<dbReference type="Gene3D" id="3.90.180.10">
    <property type="entry name" value="Medium-chain alcohol dehydrogenases, catalytic domain"/>
    <property type="match status" value="1"/>
</dbReference>